<keyword evidence="2" id="KW-1185">Reference proteome</keyword>
<protein>
    <submittedName>
        <fullName evidence="1">Uncharacterized protein</fullName>
    </submittedName>
</protein>
<gene>
    <name evidence="1" type="ORF">TCM_012400</name>
</gene>
<dbReference type="Gramene" id="EOY21080">
    <property type="protein sequence ID" value="EOY21080"/>
    <property type="gene ID" value="TCM_012400"/>
</dbReference>
<dbReference type="Proteomes" id="UP000026915">
    <property type="component" value="Chromosome 3"/>
</dbReference>
<evidence type="ECO:0000313" key="2">
    <source>
        <dbReference type="Proteomes" id="UP000026915"/>
    </source>
</evidence>
<reference evidence="1 2" key="1">
    <citation type="journal article" date="2013" name="Genome Biol.">
        <title>The genome sequence of the most widely cultivated cacao type and its use to identify candidate genes regulating pod color.</title>
        <authorList>
            <person name="Motamayor J.C."/>
            <person name="Mockaitis K."/>
            <person name="Schmutz J."/>
            <person name="Haiminen N."/>
            <person name="Iii D.L."/>
            <person name="Cornejo O."/>
            <person name="Findley S.D."/>
            <person name="Zheng P."/>
            <person name="Utro F."/>
            <person name="Royaert S."/>
            <person name="Saski C."/>
            <person name="Jenkins J."/>
            <person name="Podicheti R."/>
            <person name="Zhao M."/>
            <person name="Scheffler B.E."/>
            <person name="Stack J.C."/>
            <person name="Feltus F.A."/>
            <person name="Mustiga G.M."/>
            <person name="Amores F."/>
            <person name="Phillips W."/>
            <person name="Marelli J.P."/>
            <person name="May G.D."/>
            <person name="Shapiro H."/>
            <person name="Ma J."/>
            <person name="Bustamante C.D."/>
            <person name="Schnell R.J."/>
            <person name="Main D."/>
            <person name="Gilbert D."/>
            <person name="Parida L."/>
            <person name="Kuhn D.N."/>
        </authorList>
    </citation>
    <scope>NUCLEOTIDE SEQUENCE [LARGE SCALE GENOMIC DNA]</scope>
    <source>
        <strain evidence="2">cv. Matina 1-6</strain>
    </source>
</reference>
<dbReference type="AlphaFoldDB" id="A0A061FU98"/>
<organism evidence="1 2">
    <name type="scientific">Theobroma cacao</name>
    <name type="common">Cacao</name>
    <name type="synonym">Cocoa</name>
    <dbReference type="NCBI Taxonomy" id="3641"/>
    <lineage>
        <taxon>Eukaryota</taxon>
        <taxon>Viridiplantae</taxon>
        <taxon>Streptophyta</taxon>
        <taxon>Embryophyta</taxon>
        <taxon>Tracheophyta</taxon>
        <taxon>Spermatophyta</taxon>
        <taxon>Magnoliopsida</taxon>
        <taxon>eudicotyledons</taxon>
        <taxon>Gunneridae</taxon>
        <taxon>Pentapetalae</taxon>
        <taxon>rosids</taxon>
        <taxon>malvids</taxon>
        <taxon>Malvales</taxon>
        <taxon>Malvaceae</taxon>
        <taxon>Byttnerioideae</taxon>
        <taxon>Theobroma</taxon>
    </lineage>
</organism>
<name>A0A061FU98_THECC</name>
<dbReference type="InParanoid" id="A0A061FU98"/>
<accession>A0A061FU98</accession>
<dbReference type="HOGENOM" id="CLU_3128138_0_0_1"/>
<evidence type="ECO:0000313" key="1">
    <source>
        <dbReference type="EMBL" id="EOY21080.1"/>
    </source>
</evidence>
<dbReference type="EMBL" id="CM001881">
    <property type="protein sequence ID" value="EOY21080.1"/>
    <property type="molecule type" value="Genomic_DNA"/>
</dbReference>
<sequence>MTMGSSWNAMKHSVVESYKACSTLSGAVYGQDTAVMEGSSSFVKKISSLS</sequence>
<proteinExistence type="predicted"/>